<evidence type="ECO:0000256" key="4">
    <source>
        <dbReference type="ARBA" id="ARBA00022691"/>
    </source>
</evidence>
<evidence type="ECO:0000256" key="5">
    <source>
        <dbReference type="ARBA" id="ARBA00022747"/>
    </source>
</evidence>
<dbReference type="InterPro" id="IPR003356">
    <property type="entry name" value="DNA_methylase_A-5"/>
</dbReference>
<evidence type="ECO:0000256" key="3">
    <source>
        <dbReference type="ARBA" id="ARBA00022679"/>
    </source>
</evidence>
<name>A0AAU7UG18_9DEIO</name>
<dbReference type="EC" id="2.1.1.72" evidence="1"/>
<dbReference type="Gene3D" id="3.40.50.150">
    <property type="entry name" value="Vaccinia Virus protein VP39"/>
    <property type="match status" value="1"/>
</dbReference>
<keyword evidence="3" id="KW-0808">Transferase</keyword>
<dbReference type="Pfam" id="PF02384">
    <property type="entry name" value="N6_Mtase"/>
    <property type="match status" value="1"/>
</dbReference>
<dbReference type="KEGG" id="dsc:ABOD76_20470"/>
<dbReference type="AlphaFoldDB" id="A0AAU7UG18"/>
<dbReference type="GO" id="GO:0009307">
    <property type="term" value="P:DNA restriction-modification system"/>
    <property type="evidence" value="ECO:0007669"/>
    <property type="project" value="UniProtKB-KW"/>
</dbReference>
<dbReference type="GO" id="GO:0032259">
    <property type="term" value="P:methylation"/>
    <property type="evidence" value="ECO:0007669"/>
    <property type="project" value="UniProtKB-KW"/>
</dbReference>
<evidence type="ECO:0000313" key="8">
    <source>
        <dbReference type="EMBL" id="XBV87427.1"/>
    </source>
</evidence>
<keyword evidence="2 8" id="KW-0489">Methyltransferase</keyword>
<dbReference type="PANTHER" id="PTHR42933">
    <property type="entry name" value="SLR6095 PROTEIN"/>
    <property type="match status" value="1"/>
</dbReference>
<geneLocation type="plasmid" evidence="8">
    <name>pDson02</name>
</geneLocation>
<organism evidence="8">
    <name type="scientific">Deinococcus sonorensis KR-87</name>
    <dbReference type="NCBI Taxonomy" id="694439"/>
    <lineage>
        <taxon>Bacteria</taxon>
        <taxon>Thermotogati</taxon>
        <taxon>Deinococcota</taxon>
        <taxon>Deinococci</taxon>
        <taxon>Deinococcales</taxon>
        <taxon>Deinococcaceae</taxon>
        <taxon>Deinococcus</taxon>
    </lineage>
</organism>
<gene>
    <name evidence="8" type="ORF">ABOD76_20470</name>
</gene>
<dbReference type="SUPFAM" id="SSF53335">
    <property type="entry name" value="S-adenosyl-L-methionine-dependent methyltransferases"/>
    <property type="match status" value="1"/>
</dbReference>
<reference evidence="8" key="1">
    <citation type="submission" date="2024-06" db="EMBL/GenBank/DDBJ databases">
        <title>Draft Genome Sequence of Deinococcus sonorensis Type Strain KR-87, a Biofilm Producing Representative of the Genus Deinococcus.</title>
        <authorList>
            <person name="Boren L.S."/>
            <person name="Grosso R.A."/>
            <person name="Hugenberg-Cox A.N."/>
            <person name="Hill J.T.E."/>
            <person name="Albert C.M."/>
            <person name="Tuohy J.M."/>
        </authorList>
    </citation>
    <scope>NUCLEOTIDE SEQUENCE</scope>
    <source>
        <strain evidence="8">KR-87</strain>
        <plasmid evidence="8">pDson02</plasmid>
    </source>
</reference>
<dbReference type="GO" id="GO:0009007">
    <property type="term" value="F:site-specific DNA-methyltransferase (adenine-specific) activity"/>
    <property type="evidence" value="ECO:0007669"/>
    <property type="project" value="UniProtKB-EC"/>
</dbReference>
<evidence type="ECO:0000259" key="7">
    <source>
        <dbReference type="Pfam" id="PF02384"/>
    </source>
</evidence>
<dbReference type="InterPro" id="IPR029063">
    <property type="entry name" value="SAM-dependent_MTases_sf"/>
</dbReference>
<proteinExistence type="predicted"/>
<evidence type="ECO:0000256" key="6">
    <source>
        <dbReference type="ARBA" id="ARBA00047942"/>
    </source>
</evidence>
<dbReference type="RefSeq" id="WP_350245575.1">
    <property type="nucleotide sequence ID" value="NZ_CP158300.1"/>
</dbReference>
<comment type="catalytic activity">
    <reaction evidence="6">
        <text>a 2'-deoxyadenosine in DNA + S-adenosyl-L-methionine = an N(6)-methyl-2'-deoxyadenosine in DNA + S-adenosyl-L-homocysteine + H(+)</text>
        <dbReference type="Rhea" id="RHEA:15197"/>
        <dbReference type="Rhea" id="RHEA-COMP:12418"/>
        <dbReference type="Rhea" id="RHEA-COMP:12419"/>
        <dbReference type="ChEBI" id="CHEBI:15378"/>
        <dbReference type="ChEBI" id="CHEBI:57856"/>
        <dbReference type="ChEBI" id="CHEBI:59789"/>
        <dbReference type="ChEBI" id="CHEBI:90615"/>
        <dbReference type="ChEBI" id="CHEBI:90616"/>
        <dbReference type="EC" id="2.1.1.72"/>
    </reaction>
</comment>
<accession>A0AAU7UG18</accession>
<feature type="domain" description="DNA methylase adenine-specific" evidence="7">
    <location>
        <begin position="124"/>
        <end position="412"/>
    </location>
</feature>
<protein>
    <recommendedName>
        <fullName evidence="1">site-specific DNA-methyltransferase (adenine-specific)</fullName>
        <ecNumber evidence="1">2.1.1.72</ecNumber>
    </recommendedName>
</protein>
<keyword evidence="8" id="KW-0614">Plasmid</keyword>
<evidence type="ECO:0000256" key="2">
    <source>
        <dbReference type="ARBA" id="ARBA00022603"/>
    </source>
</evidence>
<dbReference type="EMBL" id="CP158300">
    <property type="protein sequence ID" value="XBV87427.1"/>
    <property type="molecule type" value="Genomic_DNA"/>
</dbReference>
<evidence type="ECO:0000256" key="1">
    <source>
        <dbReference type="ARBA" id="ARBA00011900"/>
    </source>
</evidence>
<dbReference type="InterPro" id="IPR051537">
    <property type="entry name" value="DNA_Adenine_Mtase"/>
</dbReference>
<dbReference type="GO" id="GO:0008170">
    <property type="term" value="F:N-methyltransferase activity"/>
    <property type="evidence" value="ECO:0007669"/>
    <property type="project" value="InterPro"/>
</dbReference>
<dbReference type="CDD" id="cd02440">
    <property type="entry name" value="AdoMet_MTases"/>
    <property type="match status" value="1"/>
</dbReference>
<dbReference type="PANTHER" id="PTHR42933:SF4">
    <property type="entry name" value="TYPE I RESTRICTION ENZYME ECOKI METHYLASE SUBUNIT"/>
    <property type="match status" value="1"/>
</dbReference>
<sequence>MTPPAANDLFTPALQRIRSYLTVHDAAPLIGALTLLHVSQDFSLSTAPEDHPTGAALLQQIEAALAPLLGDRLDHPIQLHDHGLPPEVLSELSTLINLSIQRTELSSPDGTGRQVIAAAFTELLEQASRSQRDADHLTPRTLSQLSAAVLDVRPGMRVLDFALGYGGTWLAVAARLTAQGLDPNSVQFVGQDIRPENLIVAACHLQLHGLTRFSLHLGDVLTAPQTEPGAFDRVIADPPFGLPLRPRTDWNLDPRFLAARTLPRFADWPLILHGLAALAPGGRAVFTTAHGPLFRSGSERDIRNDYVARWLTAVVALPSALYTGANVPVALTVFDRPTSTVAAGNDVLMVDASQLGVRDGRQHILSAEVVDRLTTLIATRNDPESPAIHESVPQARIAENDHSWQPSRYVSRPALPTRGLNEIRADLAEAHKAVQHAAAAMDQALDALNRSFPGENERM</sequence>
<dbReference type="GO" id="GO:0003677">
    <property type="term" value="F:DNA binding"/>
    <property type="evidence" value="ECO:0007669"/>
    <property type="project" value="InterPro"/>
</dbReference>
<keyword evidence="4" id="KW-0949">S-adenosyl-L-methionine</keyword>
<keyword evidence="5" id="KW-0680">Restriction system</keyword>